<dbReference type="Proteomes" id="UP000762676">
    <property type="component" value="Unassembled WGS sequence"/>
</dbReference>
<reference evidence="1 2" key="1">
    <citation type="journal article" date="2021" name="Elife">
        <title>Chloroplast acquisition without the gene transfer in kleptoplastic sea slugs, Plakobranchus ocellatus.</title>
        <authorList>
            <person name="Maeda T."/>
            <person name="Takahashi S."/>
            <person name="Yoshida T."/>
            <person name="Shimamura S."/>
            <person name="Takaki Y."/>
            <person name="Nagai Y."/>
            <person name="Toyoda A."/>
            <person name="Suzuki Y."/>
            <person name="Arimoto A."/>
            <person name="Ishii H."/>
            <person name="Satoh N."/>
            <person name="Nishiyama T."/>
            <person name="Hasebe M."/>
            <person name="Maruyama T."/>
            <person name="Minagawa J."/>
            <person name="Obokata J."/>
            <person name="Shigenobu S."/>
        </authorList>
    </citation>
    <scope>NUCLEOTIDE SEQUENCE [LARGE SCALE GENOMIC DNA]</scope>
</reference>
<organism evidence="1 2">
    <name type="scientific">Elysia marginata</name>
    <dbReference type="NCBI Taxonomy" id="1093978"/>
    <lineage>
        <taxon>Eukaryota</taxon>
        <taxon>Metazoa</taxon>
        <taxon>Spiralia</taxon>
        <taxon>Lophotrochozoa</taxon>
        <taxon>Mollusca</taxon>
        <taxon>Gastropoda</taxon>
        <taxon>Heterobranchia</taxon>
        <taxon>Euthyneura</taxon>
        <taxon>Panpulmonata</taxon>
        <taxon>Sacoglossa</taxon>
        <taxon>Placobranchoidea</taxon>
        <taxon>Plakobranchidae</taxon>
        <taxon>Elysia</taxon>
    </lineage>
</organism>
<name>A0AAV4ELW1_9GAST</name>
<evidence type="ECO:0000313" key="1">
    <source>
        <dbReference type="EMBL" id="GFR62077.1"/>
    </source>
</evidence>
<proteinExistence type="predicted"/>
<dbReference type="AlphaFoldDB" id="A0AAV4ELW1"/>
<sequence length="126" mass="13459">MILTRSSQQAGIESHSLVADSLVSARRFSTILYIQEIIRSQPEAGIPLGRLFGQSEAGIPLAHITLGKRGESLAPQRRRAADNSHRLALLVSLAACLSRLEAGLTRTAVCNSILSLGASGDFQTHI</sequence>
<comment type="caution">
    <text evidence="1">The sequence shown here is derived from an EMBL/GenBank/DDBJ whole genome shotgun (WGS) entry which is preliminary data.</text>
</comment>
<keyword evidence="2" id="KW-1185">Reference proteome</keyword>
<dbReference type="EMBL" id="BMAT01007316">
    <property type="protein sequence ID" value="GFR62077.1"/>
    <property type="molecule type" value="Genomic_DNA"/>
</dbReference>
<protein>
    <submittedName>
        <fullName evidence="1">Uncharacterized protein</fullName>
    </submittedName>
</protein>
<accession>A0AAV4ELW1</accession>
<gene>
    <name evidence="1" type="ORF">ElyMa_003573500</name>
</gene>
<evidence type="ECO:0000313" key="2">
    <source>
        <dbReference type="Proteomes" id="UP000762676"/>
    </source>
</evidence>